<comment type="caution">
    <text evidence="1">The sequence shown here is derived from an EMBL/GenBank/DDBJ whole genome shotgun (WGS) entry which is preliminary data.</text>
</comment>
<name>A0A917M0Y8_9BACL</name>
<sequence>MIKHLTVVDLNWIYRIQSSPVPPDLNEKHGPMYDENGKLPYVECISLEDDYDQIQNFREWE</sequence>
<protein>
    <submittedName>
        <fullName evidence="1">Uncharacterized protein</fullName>
    </submittedName>
</protein>
<dbReference type="Proteomes" id="UP000600247">
    <property type="component" value="Unassembled WGS sequence"/>
</dbReference>
<dbReference type="EMBL" id="BMHY01000004">
    <property type="protein sequence ID" value="GGG70329.1"/>
    <property type="molecule type" value="Genomic_DNA"/>
</dbReference>
<evidence type="ECO:0000313" key="1">
    <source>
        <dbReference type="EMBL" id="GGG70329.1"/>
    </source>
</evidence>
<accession>A0A917M0Y8</accession>
<keyword evidence="2" id="KW-1185">Reference proteome</keyword>
<reference evidence="1 2" key="1">
    <citation type="journal article" date="2014" name="Int. J. Syst. Evol. Microbiol.">
        <title>Complete genome sequence of Corynebacterium casei LMG S-19264T (=DSM 44701T), isolated from a smear-ripened cheese.</title>
        <authorList>
            <consortium name="US DOE Joint Genome Institute (JGI-PGF)"/>
            <person name="Walter F."/>
            <person name="Albersmeier A."/>
            <person name="Kalinowski J."/>
            <person name="Ruckert C."/>
        </authorList>
    </citation>
    <scope>NUCLEOTIDE SEQUENCE [LARGE SCALE GENOMIC DNA]</scope>
    <source>
        <strain evidence="1 2">CGMCC 1.15286</strain>
    </source>
</reference>
<evidence type="ECO:0000313" key="2">
    <source>
        <dbReference type="Proteomes" id="UP000600247"/>
    </source>
</evidence>
<proteinExistence type="predicted"/>
<dbReference type="AlphaFoldDB" id="A0A917M0Y8"/>
<organism evidence="1 2">
    <name type="scientific">Paenibacillus radicis</name>
    <name type="common">ex Gao et al. 2016</name>
    <dbReference type="NCBI Taxonomy" id="1737354"/>
    <lineage>
        <taxon>Bacteria</taxon>
        <taxon>Bacillati</taxon>
        <taxon>Bacillota</taxon>
        <taxon>Bacilli</taxon>
        <taxon>Bacillales</taxon>
        <taxon>Paenibacillaceae</taxon>
        <taxon>Paenibacillus</taxon>
    </lineage>
</organism>
<gene>
    <name evidence="1" type="ORF">GCM10010918_27070</name>
</gene>